<evidence type="ECO:0000313" key="3">
    <source>
        <dbReference type="Proteomes" id="UP000614410"/>
    </source>
</evidence>
<gene>
    <name evidence="2" type="ORF">JF887_06315</name>
</gene>
<evidence type="ECO:0000313" key="2">
    <source>
        <dbReference type="EMBL" id="MBJ7609029.1"/>
    </source>
</evidence>
<proteinExistence type="predicted"/>
<keyword evidence="1" id="KW-0812">Transmembrane</keyword>
<protein>
    <submittedName>
        <fullName evidence="2">Uncharacterized protein</fullName>
    </submittedName>
</protein>
<reference evidence="2 3" key="1">
    <citation type="submission" date="2020-10" db="EMBL/GenBank/DDBJ databases">
        <title>Ca. Dormibacterota MAGs.</title>
        <authorList>
            <person name="Montgomery K."/>
        </authorList>
    </citation>
    <scope>NUCLEOTIDE SEQUENCE [LARGE SCALE GENOMIC DNA]</scope>
    <source>
        <strain evidence="2">Mitchell_Peninsula_5</strain>
    </source>
</reference>
<dbReference type="AlphaFoldDB" id="A0A934KEK7"/>
<accession>A0A934KEK7</accession>
<dbReference type="Proteomes" id="UP000614410">
    <property type="component" value="Unassembled WGS sequence"/>
</dbReference>
<keyword evidence="1" id="KW-0472">Membrane</keyword>
<comment type="caution">
    <text evidence="2">The sequence shown here is derived from an EMBL/GenBank/DDBJ whole genome shotgun (WGS) entry which is preliminary data.</text>
</comment>
<sequence>MVYRLRNATVVWSAMVLAAVAVVTADGDTSPLAPAVFVAVAATGVWVVVLLSWMRRLEKKVAPEGSAQPAMSADRTPLSALARLDDIPVSLAGRPHRQWTRGRKGVTVQSSTLEQADPDEAAAIMRALRRRRMLVGRQPVDRTGT</sequence>
<organism evidence="2 3">
    <name type="scientific">Candidatus Amunia macphersoniae</name>
    <dbReference type="NCBI Taxonomy" id="3127014"/>
    <lineage>
        <taxon>Bacteria</taxon>
        <taxon>Bacillati</taxon>
        <taxon>Candidatus Dormiibacterota</taxon>
        <taxon>Candidatus Dormibacteria</taxon>
        <taxon>Candidatus Aeolococcales</taxon>
        <taxon>Candidatus Aeolococcaceae</taxon>
        <taxon>Candidatus Amunia</taxon>
    </lineage>
</organism>
<dbReference type="EMBL" id="JAEKNN010000027">
    <property type="protein sequence ID" value="MBJ7609029.1"/>
    <property type="molecule type" value="Genomic_DNA"/>
</dbReference>
<feature type="transmembrane region" description="Helical" evidence="1">
    <location>
        <begin position="35"/>
        <end position="54"/>
    </location>
</feature>
<keyword evidence="1" id="KW-1133">Transmembrane helix</keyword>
<name>A0A934KEK7_9BACT</name>
<evidence type="ECO:0000256" key="1">
    <source>
        <dbReference type="SAM" id="Phobius"/>
    </source>
</evidence>